<dbReference type="SUPFAM" id="SSF55785">
    <property type="entry name" value="PYP-like sensor domain (PAS domain)"/>
    <property type="match status" value="1"/>
</dbReference>
<dbReference type="InterPro" id="IPR058846">
    <property type="entry name" value="PAS-like"/>
</dbReference>
<dbReference type="Gene3D" id="3.30.565.10">
    <property type="entry name" value="Histidine kinase-like ATPase, C-terminal domain"/>
    <property type="match status" value="1"/>
</dbReference>
<evidence type="ECO:0000256" key="6">
    <source>
        <dbReference type="PROSITE-ProRule" id="PRU00169"/>
    </source>
</evidence>
<keyword evidence="11" id="KW-1185">Reference proteome</keyword>
<accession>A0A177D0P9</accession>
<dbReference type="Proteomes" id="UP000077069">
    <property type="component" value="Unassembled WGS sequence"/>
</dbReference>
<dbReference type="InterPro" id="IPR035965">
    <property type="entry name" value="PAS-like_dom_sf"/>
</dbReference>
<dbReference type="InterPro" id="IPR003661">
    <property type="entry name" value="HisK_dim/P_dom"/>
</dbReference>
<evidence type="ECO:0000256" key="1">
    <source>
        <dbReference type="ARBA" id="ARBA00000085"/>
    </source>
</evidence>
<evidence type="ECO:0000313" key="10">
    <source>
        <dbReference type="EMBL" id="OAG12807.1"/>
    </source>
</evidence>
<feature type="compositionally biased region" description="Polar residues" evidence="7">
    <location>
        <begin position="218"/>
        <end position="269"/>
    </location>
</feature>
<evidence type="ECO:0000256" key="4">
    <source>
        <dbReference type="ARBA" id="ARBA00022679"/>
    </source>
</evidence>
<dbReference type="Gene3D" id="1.10.287.130">
    <property type="match status" value="1"/>
</dbReference>
<dbReference type="EMBL" id="KV441548">
    <property type="protein sequence ID" value="OAG12807.1"/>
    <property type="molecule type" value="Genomic_DNA"/>
</dbReference>
<dbReference type="PROSITE" id="PS50110">
    <property type="entry name" value="RESPONSE_REGULATORY"/>
    <property type="match status" value="1"/>
</dbReference>
<dbReference type="SMART" id="SM00387">
    <property type="entry name" value="HATPase_c"/>
    <property type="match status" value="1"/>
</dbReference>
<dbReference type="PANTHER" id="PTHR43047:SF72">
    <property type="entry name" value="OSMOSENSING HISTIDINE PROTEIN KINASE SLN1"/>
    <property type="match status" value="1"/>
</dbReference>
<dbReference type="SUPFAM" id="SSF47384">
    <property type="entry name" value="Homodimeric domain of signal transducing histidine kinase"/>
    <property type="match status" value="1"/>
</dbReference>
<dbReference type="SUPFAM" id="SSF55781">
    <property type="entry name" value="GAF domain-like"/>
    <property type="match status" value="1"/>
</dbReference>
<dbReference type="RefSeq" id="XP_018043172.1">
    <property type="nucleotide sequence ID" value="XM_018184500.1"/>
</dbReference>
<dbReference type="GO" id="GO:0005886">
    <property type="term" value="C:plasma membrane"/>
    <property type="evidence" value="ECO:0007669"/>
    <property type="project" value="TreeGrafter"/>
</dbReference>
<dbReference type="InterPro" id="IPR011006">
    <property type="entry name" value="CheY-like_superfamily"/>
</dbReference>
<evidence type="ECO:0000259" key="9">
    <source>
        <dbReference type="PROSITE" id="PS50110"/>
    </source>
</evidence>
<dbReference type="InterPro" id="IPR003594">
    <property type="entry name" value="HATPase_dom"/>
</dbReference>
<keyword evidence="3 6" id="KW-0597">Phosphoprotein</keyword>
<feature type="modified residue" description="4-aspartylphosphate" evidence="6">
    <location>
        <position position="1183"/>
    </location>
</feature>
<dbReference type="OrthoDB" id="303614at2759"/>
<evidence type="ECO:0000256" key="5">
    <source>
        <dbReference type="ARBA" id="ARBA00022777"/>
    </source>
</evidence>
<dbReference type="InParanoid" id="A0A177D0P9"/>
<feature type="region of interest" description="Disordered" evidence="7">
    <location>
        <begin position="188"/>
        <end position="281"/>
    </location>
</feature>
<proteinExistence type="predicted"/>
<feature type="domain" description="Response regulatory" evidence="9">
    <location>
        <begin position="1126"/>
        <end position="1254"/>
    </location>
</feature>
<dbReference type="InterPro" id="IPR004358">
    <property type="entry name" value="Sig_transdc_His_kin-like_C"/>
</dbReference>
<comment type="catalytic activity">
    <reaction evidence="1">
        <text>ATP + protein L-histidine = ADP + protein N-phospho-L-histidine.</text>
        <dbReference type="EC" id="2.7.13.3"/>
    </reaction>
</comment>
<sequence>MVEPAPTHLLSRSQSAPLEESANDEKRAFDRKALQELDGTAFHEVLDQDPRPTFVLDLDSDHLDYSETKTAIRPIFCNAALRLHDQLLDKITGSGPKSDHPQPAQTPYLRFKSWVTSVSEFDDSRDVYPQTFLHEGMLWTGFTSKQRWRFVSGIQWSDTTNHVADISVIHEEGEGVKGKAEPREALARKKFRSSEDTMAPTTAAAAASTSDPPLGVPTPQTELPLRNSSLISSTPTFPNDSKGRSSNPPTSGEASNDTSGSGASVTLASPESGVPDWTATKPRGSLTEHMVFARNVNWSATPLGSMKTWSVEFREVANLVMRNPHPAALFWGEELTMLYNEAYKNEVAGNKHPDLMGTGFSGPFSELWDGVGPIFRECARTGKSVRKENDYLPIERYGYLEETFFSWSFTPVYGGTKRILGFYNAPFETTYQTVSHRRMQTLREISEKLAETRSTKHFWQCVLDGLRGNPWEVPFAILYSITDSDDADTVSHSSDSTISMKSCLLEGAIGIPEGHPASPPKLDLKRSKEGFIPAFREAMRTREPTILHRRNGSLPDELTEGIEWRGYGDPCRSAIIIPVRPTNGENIFAFLLLGVNPRRAYDEEYRAFVNMLNRQLANSLASFLLFEEEVRRNRNAAEVATLQREQLSQQLEVQASRMRRMTELSPLGMYLFGCDGILLEANERYYEMTNHGRDDDSPFAFLKPMSEESRRRGEIMWRQMMEDSKPRQEEFLLTGTDFVPRDLAGEPIEYWVLATSQPEVDAHGKVKSIMGSIADISHLKWVQGLQEQRLKEAEETKRQQNEFIDITSHEMRNPLSAILICADDIRESLSQHLFGNSDAKVVEECIDAANNIALCVQHQKSIVDDILTVSKLDSNLLLITPIAVQPSAIIHRAMNMFKPEVQSKDIEFNFLPHESLGRLQVDWVFLDPSRLLQIIVNLIGNAIKFTANQEKRSISVHLGASVEQPQPSFQGFEYIPTRSSIVDIAAGQDWGDGERLYIRVKVEDTGVGLTADEKRLLFQRFAQASPRTHATYGGSGLGLFISRQLAELHGGQVGVSSEAGAGSTFGFFIQGRRAPAPKRPGILGPAPLIGPQETAAAHASVRSNSSPASIPSTTQSGSLTDHSDLSILIVEDNLVNQRVLSKQLKKAGCTVYTADNGLLALQVLATTSFHDPAGRPLSLILMDLEMPEMDGLTAVGHIRDMEVKGVVTGHVPVIAVTANVRDEQTRAAIEGGMDDVVAKPFRVPELLAKIRSVLARLGGG</sequence>
<feature type="region of interest" description="Disordered" evidence="7">
    <location>
        <begin position="1093"/>
        <end position="1119"/>
    </location>
</feature>
<dbReference type="Pfam" id="PF26131">
    <property type="entry name" value="PAS-like"/>
    <property type="match status" value="1"/>
</dbReference>
<dbReference type="SMART" id="SM00388">
    <property type="entry name" value="HisKA"/>
    <property type="match status" value="1"/>
</dbReference>
<dbReference type="PROSITE" id="PS50109">
    <property type="entry name" value="HIS_KIN"/>
    <property type="match status" value="1"/>
</dbReference>
<dbReference type="PANTHER" id="PTHR43047">
    <property type="entry name" value="TWO-COMPONENT HISTIDINE PROTEIN KINASE"/>
    <property type="match status" value="1"/>
</dbReference>
<evidence type="ECO:0000256" key="3">
    <source>
        <dbReference type="ARBA" id="ARBA00022553"/>
    </source>
</evidence>
<dbReference type="CDD" id="cd17546">
    <property type="entry name" value="REC_hyHK_CKI1_RcsC-like"/>
    <property type="match status" value="1"/>
</dbReference>
<dbReference type="Gene3D" id="3.40.50.2300">
    <property type="match status" value="1"/>
</dbReference>
<dbReference type="CDD" id="cd00082">
    <property type="entry name" value="HisKA"/>
    <property type="match status" value="1"/>
</dbReference>
<dbReference type="Gene3D" id="3.30.450.20">
    <property type="entry name" value="PAS domain"/>
    <property type="match status" value="2"/>
</dbReference>
<dbReference type="SUPFAM" id="SSF55874">
    <property type="entry name" value="ATPase domain of HSP90 chaperone/DNA topoisomerase II/histidine kinase"/>
    <property type="match status" value="1"/>
</dbReference>
<evidence type="ECO:0000259" key="8">
    <source>
        <dbReference type="PROSITE" id="PS50109"/>
    </source>
</evidence>
<dbReference type="AlphaFoldDB" id="A0A177D0P9"/>
<dbReference type="PRINTS" id="PR00344">
    <property type="entry name" value="BCTRLSENSOR"/>
</dbReference>
<dbReference type="SUPFAM" id="SSF52172">
    <property type="entry name" value="CheY-like"/>
    <property type="match status" value="1"/>
</dbReference>
<protein>
    <recommendedName>
        <fullName evidence="2">histidine kinase</fullName>
        <ecNumber evidence="2">2.7.13.3</ecNumber>
    </recommendedName>
</protein>
<dbReference type="GO" id="GO:0000155">
    <property type="term" value="F:phosphorelay sensor kinase activity"/>
    <property type="evidence" value="ECO:0007669"/>
    <property type="project" value="InterPro"/>
</dbReference>
<dbReference type="GeneID" id="28767986"/>
<evidence type="ECO:0000256" key="7">
    <source>
        <dbReference type="SAM" id="MobiDB-lite"/>
    </source>
</evidence>
<dbReference type="STRING" id="1460663.A0A177D0P9"/>
<dbReference type="Pfam" id="PF00072">
    <property type="entry name" value="Response_reg"/>
    <property type="match status" value="1"/>
</dbReference>
<dbReference type="InterPro" id="IPR005467">
    <property type="entry name" value="His_kinase_dom"/>
</dbReference>
<dbReference type="InterPro" id="IPR036890">
    <property type="entry name" value="HATPase_C_sf"/>
</dbReference>
<evidence type="ECO:0000256" key="2">
    <source>
        <dbReference type="ARBA" id="ARBA00012438"/>
    </source>
</evidence>
<dbReference type="InterPro" id="IPR036097">
    <property type="entry name" value="HisK_dim/P_sf"/>
</dbReference>
<organism evidence="10 11">
    <name type="scientific">Paraphaeosphaeria sporulosa</name>
    <dbReference type="NCBI Taxonomy" id="1460663"/>
    <lineage>
        <taxon>Eukaryota</taxon>
        <taxon>Fungi</taxon>
        <taxon>Dikarya</taxon>
        <taxon>Ascomycota</taxon>
        <taxon>Pezizomycotina</taxon>
        <taxon>Dothideomycetes</taxon>
        <taxon>Pleosporomycetidae</taxon>
        <taxon>Pleosporales</taxon>
        <taxon>Massarineae</taxon>
        <taxon>Didymosphaeriaceae</taxon>
        <taxon>Paraphaeosphaeria</taxon>
    </lineage>
</organism>
<feature type="compositionally biased region" description="Low complexity" evidence="7">
    <location>
        <begin position="199"/>
        <end position="213"/>
    </location>
</feature>
<dbReference type="EC" id="2.7.13.3" evidence="2"/>
<name>A0A177D0P9_9PLEO</name>
<dbReference type="InterPro" id="IPR001789">
    <property type="entry name" value="Sig_transdc_resp-reg_receiver"/>
</dbReference>
<keyword evidence="5" id="KW-0418">Kinase</keyword>
<dbReference type="SMART" id="SM00448">
    <property type="entry name" value="REC"/>
    <property type="match status" value="1"/>
</dbReference>
<reference evidence="10 11" key="1">
    <citation type="submission" date="2016-05" db="EMBL/GenBank/DDBJ databases">
        <title>Comparative analysis of secretome profiles of manganese(II)-oxidizing ascomycete fungi.</title>
        <authorList>
            <consortium name="DOE Joint Genome Institute"/>
            <person name="Zeiner C.A."/>
            <person name="Purvine S.O."/>
            <person name="Zink E.M."/>
            <person name="Wu S."/>
            <person name="Pasa-Tolic L."/>
            <person name="Chaput D.L."/>
            <person name="Haridas S."/>
            <person name="Grigoriev I.V."/>
            <person name="Santelli C.M."/>
            <person name="Hansel C.M."/>
        </authorList>
    </citation>
    <scope>NUCLEOTIDE SEQUENCE [LARGE SCALE GENOMIC DNA]</scope>
    <source>
        <strain evidence="10 11">AP3s5-JAC2a</strain>
    </source>
</reference>
<keyword evidence="4" id="KW-0808">Transferase</keyword>
<gene>
    <name evidence="10" type="ORF">CC84DRAFT_1254985</name>
</gene>
<dbReference type="Pfam" id="PF00512">
    <property type="entry name" value="HisKA"/>
    <property type="match status" value="1"/>
</dbReference>
<feature type="compositionally biased region" description="Polar residues" evidence="7">
    <location>
        <begin position="1101"/>
        <end position="1119"/>
    </location>
</feature>
<dbReference type="GO" id="GO:0009927">
    <property type="term" value="F:histidine phosphotransfer kinase activity"/>
    <property type="evidence" value="ECO:0007669"/>
    <property type="project" value="TreeGrafter"/>
</dbReference>
<feature type="domain" description="Histidine kinase" evidence="8">
    <location>
        <begin position="806"/>
        <end position="1073"/>
    </location>
</feature>
<dbReference type="Pfam" id="PF02518">
    <property type="entry name" value="HATPase_c"/>
    <property type="match status" value="1"/>
</dbReference>
<feature type="region of interest" description="Disordered" evidence="7">
    <location>
        <begin position="1"/>
        <end position="25"/>
    </location>
</feature>
<evidence type="ECO:0000313" key="11">
    <source>
        <dbReference type="Proteomes" id="UP000077069"/>
    </source>
</evidence>